<name>K2LN08_9HYPH</name>
<reference evidence="3 4" key="1">
    <citation type="journal article" date="2012" name="J. Bacteriol.">
        <title>Genome Sequence of Nitratireductor pacificus Type Strain pht-3B.</title>
        <authorList>
            <person name="Lai Q."/>
            <person name="Li G."/>
            <person name="Shao Z."/>
        </authorList>
    </citation>
    <scope>NUCLEOTIDE SEQUENCE [LARGE SCALE GENOMIC DNA]</scope>
    <source>
        <strain evidence="4">pht-3B</strain>
    </source>
</reference>
<comment type="caution">
    <text evidence="3">The sequence shown here is derived from an EMBL/GenBank/DDBJ whole genome shotgun (WGS) entry which is preliminary data.</text>
</comment>
<evidence type="ECO:0000313" key="3">
    <source>
        <dbReference type="EMBL" id="EKF19129.1"/>
    </source>
</evidence>
<evidence type="ECO:0000256" key="2">
    <source>
        <dbReference type="SAM" id="SignalP"/>
    </source>
</evidence>
<dbReference type="PATRIC" id="fig|391937.3.peg.2087"/>
<evidence type="ECO:0000313" key="4">
    <source>
        <dbReference type="Proteomes" id="UP000006786"/>
    </source>
</evidence>
<dbReference type="STRING" id="391937.NA2_10113"/>
<accession>K2LN08</accession>
<dbReference type="Proteomes" id="UP000006786">
    <property type="component" value="Unassembled WGS sequence"/>
</dbReference>
<proteinExistence type="predicted"/>
<organism evidence="3 4">
    <name type="scientific">Nitratireductor pacificus pht-3B</name>
    <dbReference type="NCBI Taxonomy" id="391937"/>
    <lineage>
        <taxon>Bacteria</taxon>
        <taxon>Pseudomonadati</taxon>
        <taxon>Pseudomonadota</taxon>
        <taxon>Alphaproteobacteria</taxon>
        <taxon>Hyphomicrobiales</taxon>
        <taxon>Phyllobacteriaceae</taxon>
        <taxon>Nitratireductor</taxon>
    </lineage>
</organism>
<keyword evidence="4" id="KW-1185">Reference proteome</keyword>
<dbReference type="OrthoDB" id="8030903at2"/>
<evidence type="ECO:0008006" key="5">
    <source>
        <dbReference type="Google" id="ProtNLM"/>
    </source>
</evidence>
<protein>
    <recommendedName>
        <fullName evidence="5">C-type lysozyme inhibitor domain-containing protein</fullName>
    </recommendedName>
</protein>
<feature type="chain" id="PRO_5003860740" description="C-type lysozyme inhibitor domain-containing protein" evidence="2">
    <location>
        <begin position="34"/>
        <end position="118"/>
    </location>
</feature>
<keyword evidence="2" id="KW-0732">Signal</keyword>
<dbReference type="AlphaFoldDB" id="K2LN08"/>
<sequence>MGAPGLGSSAGSRGICAASLLLALAAGCTTASAPSGQAGNVAAFSGPVTYSCEDDMRMTVERNGPRVSVHSPRGLDLDLPASPPGQDARFGEALYAVVLEGKEALWMVNGKTPISCTR</sequence>
<evidence type="ECO:0000256" key="1">
    <source>
        <dbReference type="SAM" id="MobiDB-lite"/>
    </source>
</evidence>
<dbReference type="EMBL" id="AMRM01000009">
    <property type="protein sequence ID" value="EKF19129.1"/>
    <property type="molecule type" value="Genomic_DNA"/>
</dbReference>
<dbReference type="eggNOG" id="ENOG5031BGD">
    <property type="taxonomic scope" value="Bacteria"/>
</dbReference>
<gene>
    <name evidence="3" type="ORF">NA2_10113</name>
</gene>
<feature type="signal peptide" evidence="2">
    <location>
        <begin position="1"/>
        <end position="33"/>
    </location>
</feature>
<feature type="region of interest" description="Disordered" evidence="1">
    <location>
        <begin position="64"/>
        <end position="83"/>
    </location>
</feature>